<dbReference type="EMBL" id="BAABCM010000010">
    <property type="protein sequence ID" value="GAA3835441.1"/>
    <property type="molecule type" value="Genomic_DNA"/>
</dbReference>
<keyword evidence="4" id="KW-1185">Reference proteome</keyword>
<evidence type="ECO:0000313" key="4">
    <source>
        <dbReference type="Proteomes" id="UP001501624"/>
    </source>
</evidence>
<sequence length="99" mass="10254">MLHLLILRYLGSEADVEPHIAGHVEYLERHHAAGTFIASGQTVPASEGGAILARGVDRAAALAITTEDPFVRAGVAEYSITTIDVGRAHPALAGLVSAA</sequence>
<evidence type="ECO:0000313" key="3">
    <source>
        <dbReference type="EMBL" id="GAA3835441.1"/>
    </source>
</evidence>
<feature type="domain" description="YCII-related" evidence="2">
    <location>
        <begin position="1"/>
        <end position="82"/>
    </location>
</feature>
<dbReference type="SUPFAM" id="SSF54909">
    <property type="entry name" value="Dimeric alpha+beta barrel"/>
    <property type="match status" value="1"/>
</dbReference>
<evidence type="ECO:0000259" key="2">
    <source>
        <dbReference type="Pfam" id="PF03795"/>
    </source>
</evidence>
<comment type="similarity">
    <text evidence="1">Belongs to the YciI family.</text>
</comment>
<name>A0ABP7J5V6_9PSEU</name>
<reference evidence="4" key="1">
    <citation type="journal article" date="2019" name="Int. J. Syst. Evol. Microbiol.">
        <title>The Global Catalogue of Microorganisms (GCM) 10K type strain sequencing project: providing services to taxonomists for standard genome sequencing and annotation.</title>
        <authorList>
            <consortium name="The Broad Institute Genomics Platform"/>
            <consortium name="The Broad Institute Genome Sequencing Center for Infectious Disease"/>
            <person name="Wu L."/>
            <person name="Ma J."/>
        </authorList>
    </citation>
    <scope>NUCLEOTIDE SEQUENCE [LARGE SCALE GENOMIC DNA]</scope>
    <source>
        <strain evidence="4">JCM 17017</strain>
    </source>
</reference>
<organism evidence="3 4">
    <name type="scientific">Amycolatopsis tucumanensis</name>
    <dbReference type="NCBI Taxonomy" id="401106"/>
    <lineage>
        <taxon>Bacteria</taxon>
        <taxon>Bacillati</taxon>
        <taxon>Actinomycetota</taxon>
        <taxon>Actinomycetes</taxon>
        <taxon>Pseudonocardiales</taxon>
        <taxon>Pseudonocardiaceae</taxon>
        <taxon>Amycolatopsis</taxon>
    </lineage>
</organism>
<gene>
    <name evidence="3" type="ORF">GCM10022380_62190</name>
</gene>
<dbReference type="InterPro" id="IPR011008">
    <property type="entry name" value="Dimeric_a/b-barrel"/>
</dbReference>
<dbReference type="RefSeq" id="WP_237336327.1">
    <property type="nucleotide sequence ID" value="NZ_BAABCM010000010.1"/>
</dbReference>
<dbReference type="PANTHER" id="PTHR37828:SF1">
    <property type="entry name" value="YCII-RELATED DOMAIN-CONTAINING PROTEIN"/>
    <property type="match status" value="1"/>
</dbReference>
<dbReference type="Pfam" id="PF03795">
    <property type="entry name" value="YCII"/>
    <property type="match status" value="1"/>
</dbReference>
<proteinExistence type="inferred from homology"/>
<dbReference type="Gene3D" id="3.30.70.1060">
    <property type="entry name" value="Dimeric alpha+beta barrel"/>
    <property type="match status" value="1"/>
</dbReference>
<dbReference type="PANTHER" id="PTHR37828">
    <property type="entry name" value="GSR2449 PROTEIN"/>
    <property type="match status" value="1"/>
</dbReference>
<protein>
    <submittedName>
        <fullName evidence="3">YciI family protein</fullName>
    </submittedName>
</protein>
<evidence type="ECO:0000256" key="1">
    <source>
        <dbReference type="ARBA" id="ARBA00007689"/>
    </source>
</evidence>
<dbReference type="Proteomes" id="UP001501624">
    <property type="component" value="Unassembled WGS sequence"/>
</dbReference>
<dbReference type="InterPro" id="IPR005545">
    <property type="entry name" value="YCII"/>
</dbReference>
<accession>A0ABP7J5V6</accession>
<comment type="caution">
    <text evidence="3">The sequence shown here is derived from an EMBL/GenBank/DDBJ whole genome shotgun (WGS) entry which is preliminary data.</text>
</comment>